<evidence type="ECO:0000256" key="1">
    <source>
        <dbReference type="SAM" id="SignalP"/>
    </source>
</evidence>
<keyword evidence="1" id="KW-0732">Signal</keyword>
<evidence type="ECO:0000313" key="3">
    <source>
        <dbReference type="Proteomes" id="UP000754883"/>
    </source>
</evidence>
<evidence type="ECO:0000313" key="2">
    <source>
        <dbReference type="EMBL" id="CAG9995697.1"/>
    </source>
</evidence>
<dbReference type="Proteomes" id="UP000754883">
    <property type="component" value="Unassembled WGS sequence"/>
</dbReference>
<dbReference type="AlphaFoldDB" id="A0A9N9ULP5"/>
<accession>A0A9N9ULP5</accession>
<protein>
    <submittedName>
        <fullName evidence="2">Uncharacterized protein</fullName>
    </submittedName>
</protein>
<gene>
    <name evidence="2" type="ORF">CBYS24578_00003800</name>
</gene>
<feature type="signal peptide" evidence="1">
    <location>
        <begin position="1"/>
        <end position="17"/>
    </location>
</feature>
<comment type="caution">
    <text evidence="2">The sequence shown here is derived from an EMBL/GenBank/DDBJ whole genome shotgun (WGS) entry which is preliminary data.</text>
</comment>
<reference evidence="2" key="1">
    <citation type="submission" date="2021-10" db="EMBL/GenBank/DDBJ databases">
        <authorList>
            <person name="Piombo E."/>
        </authorList>
    </citation>
    <scope>NUCLEOTIDE SEQUENCE</scope>
</reference>
<dbReference type="EMBL" id="CABFNO020001536">
    <property type="protein sequence ID" value="CAG9995697.1"/>
    <property type="molecule type" value="Genomic_DNA"/>
</dbReference>
<dbReference type="PROSITE" id="PS51257">
    <property type="entry name" value="PROKAR_LIPOPROTEIN"/>
    <property type="match status" value="1"/>
</dbReference>
<feature type="chain" id="PRO_5040380066" evidence="1">
    <location>
        <begin position="18"/>
        <end position="83"/>
    </location>
</feature>
<proteinExistence type="predicted"/>
<sequence>MKVFAIAAASLFALASAAPSPGNPGCQPGTYSCTTAPGGGPGWQTCDVNGQWVFSGSCPPNTVCKFYPPSKSPYCVPPDFHFP</sequence>
<name>A0A9N9ULP5_9HYPO</name>
<keyword evidence="3" id="KW-1185">Reference proteome</keyword>
<organism evidence="2 3">
    <name type="scientific">Clonostachys byssicola</name>
    <dbReference type="NCBI Taxonomy" id="160290"/>
    <lineage>
        <taxon>Eukaryota</taxon>
        <taxon>Fungi</taxon>
        <taxon>Dikarya</taxon>
        <taxon>Ascomycota</taxon>
        <taxon>Pezizomycotina</taxon>
        <taxon>Sordariomycetes</taxon>
        <taxon>Hypocreomycetidae</taxon>
        <taxon>Hypocreales</taxon>
        <taxon>Bionectriaceae</taxon>
        <taxon>Clonostachys</taxon>
    </lineage>
</organism>
<dbReference type="OrthoDB" id="4611802at2759"/>